<sequence length="109" mass="12512">MHERDIMKLKAIRSKNPQDWGELKRLCSKVNSNIKIAKESYYKQSFTGHKNDSRRTWQTTNELTSRKSNTSSIKELIVNGVSINKTTDLANAFNEHFSTIGLKLANEIL</sequence>
<reference evidence="1 2" key="1">
    <citation type="submission" date="2022-05" db="EMBL/GenBank/DDBJ databases">
        <authorList>
            <consortium name="Genoscope - CEA"/>
            <person name="William W."/>
        </authorList>
    </citation>
    <scope>NUCLEOTIDE SEQUENCE [LARGE SCALE GENOMIC DNA]</scope>
</reference>
<keyword evidence="2" id="KW-1185">Reference proteome</keyword>
<comment type="caution">
    <text evidence="1">The sequence shown here is derived from an EMBL/GenBank/DDBJ whole genome shotgun (WGS) entry which is preliminary data.</text>
</comment>
<accession>A0ABN8PVZ4</accession>
<organism evidence="1 2">
    <name type="scientific">Porites lobata</name>
    <dbReference type="NCBI Taxonomy" id="104759"/>
    <lineage>
        <taxon>Eukaryota</taxon>
        <taxon>Metazoa</taxon>
        <taxon>Cnidaria</taxon>
        <taxon>Anthozoa</taxon>
        <taxon>Hexacorallia</taxon>
        <taxon>Scleractinia</taxon>
        <taxon>Fungiina</taxon>
        <taxon>Poritidae</taxon>
        <taxon>Porites</taxon>
    </lineage>
</organism>
<dbReference type="EMBL" id="CALNXK010000092">
    <property type="protein sequence ID" value="CAH3151844.1"/>
    <property type="molecule type" value="Genomic_DNA"/>
</dbReference>
<protein>
    <submittedName>
        <fullName evidence="1">Uncharacterized protein</fullName>
    </submittedName>
</protein>
<evidence type="ECO:0000313" key="2">
    <source>
        <dbReference type="Proteomes" id="UP001159405"/>
    </source>
</evidence>
<evidence type="ECO:0000313" key="1">
    <source>
        <dbReference type="EMBL" id="CAH3151844.1"/>
    </source>
</evidence>
<proteinExistence type="predicted"/>
<name>A0ABN8PVZ4_9CNID</name>
<dbReference type="Proteomes" id="UP001159405">
    <property type="component" value="Unassembled WGS sequence"/>
</dbReference>
<gene>
    <name evidence="1" type="ORF">PLOB_00048792</name>
</gene>